<evidence type="ECO:0000313" key="2">
    <source>
        <dbReference type="Proteomes" id="UP001189429"/>
    </source>
</evidence>
<evidence type="ECO:0000313" key="1">
    <source>
        <dbReference type="EMBL" id="CAK0811320.1"/>
    </source>
</evidence>
<sequence length="229" mass="24527">AASVQAGVATAAAKAVPAGPPKKKVLVVGDENLLFTAGLQKAYEDVEFSVATCLSWQNLEAYSYDPHPAVLGNRVQHMVDPCRVGWNFHRGYFDGLMLFLPGLSFMIPRELGSADRALFAFRTHHFLLNVLGKAKACLRAEDGLLHLVWPDEIGLMSSPCGAAGLEIPQLLASCGCRPAEAAFDIGRLEAGAFQPFLFGDVPPEVPEWLSGAQIHSYTCGSSAISIPMS</sequence>
<organism evidence="1 2">
    <name type="scientific">Prorocentrum cordatum</name>
    <dbReference type="NCBI Taxonomy" id="2364126"/>
    <lineage>
        <taxon>Eukaryota</taxon>
        <taxon>Sar</taxon>
        <taxon>Alveolata</taxon>
        <taxon>Dinophyceae</taxon>
        <taxon>Prorocentrales</taxon>
        <taxon>Prorocentraceae</taxon>
        <taxon>Prorocentrum</taxon>
    </lineage>
</organism>
<feature type="non-terminal residue" evidence="1">
    <location>
        <position position="229"/>
    </location>
</feature>
<dbReference type="EMBL" id="CAUYUJ010004870">
    <property type="protein sequence ID" value="CAK0811320.1"/>
    <property type="molecule type" value="Genomic_DNA"/>
</dbReference>
<evidence type="ECO:0008006" key="3">
    <source>
        <dbReference type="Google" id="ProtNLM"/>
    </source>
</evidence>
<keyword evidence="2" id="KW-1185">Reference proteome</keyword>
<dbReference type="Proteomes" id="UP001189429">
    <property type="component" value="Unassembled WGS sequence"/>
</dbReference>
<reference evidence="1" key="1">
    <citation type="submission" date="2023-10" db="EMBL/GenBank/DDBJ databases">
        <authorList>
            <person name="Chen Y."/>
            <person name="Shah S."/>
            <person name="Dougan E. K."/>
            <person name="Thang M."/>
            <person name="Chan C."/>
        </authorList>
    </citation>
    <scope>NUCLEOTIDE SEQUENCE [LARGE SCALE GENOMIC DNA]</scope>
</reference>
<name>A0ABN9R174_9DINO</name>
<accession>A0ABN9R174</accession>
<proteinExistence type="predicted"/>
<gene>
    <name evidence="1" type="ORF">PCOR1329_LOCUS15958</name>
</gene>
<protein>
    <recommendedName>
        <fullName evidence="3">25S rRNA (uridine-N(3))-methyltransferase BMT5-like domain-containing protein</fullName>
    </recommendedName>
</protein>
<comment type="caution">
    <text evidence="1">The sequence shown here is derived from an EMBL/GenBank/DDBJ whole genome shotgun (WGS) entry which is preliminary data.</text>
</comment>
<feature type="non-terminal residue" evidence="1">
    <location>
        <position position="1"/>
    </location>
</feature>